<feature type="compositionally biased region" description="Acidic residues" evidence="1">
    <location>
        <begin position="52"/>
        <end position="67"/>
    </location>
</feature>
<proteinExistence type="predicted"/>
<dbReference type="Proteomes" id="UP001153292">
    <property type="component" value="Chromosome 11"/>
</dbReference>
<dbReference type="EMBL" id="OU963904">
    <property type="protein sequence ID" value="CAH0398424.1"/>
    <property type="molecule type" value="Genomic_DNA"/>
</dbReference>
<name>A0ABN8ART5_CHISP</name>
<keyword evidence="3" id="KW-1185">Reference proteome</keyword>
<evidence type="ECO:0008006" key="4">
    <source>
        <dbReference type="Google" id="ProtNLM"/>
    </source>
</evidence>
<evidence type="ECO:0000313" key="3">
    <source>
        <dbReference type="Proteomes" id="UP001153292"/>
    </source>
</evidence>
<sequence length="67" mass="7218">MAKRSASMAFESDGALNEDQTKCKKEGKKHSLDSDEEDSGAEEEKQNVLNADDIEGEEEGVAAVEGE</sequence>
<gene>
    <name evidence="2" type="ORF">CHILSU_LOCUS1544</name>
</gene>
<feature type="region of interest" description="Disordered" evidence="1">
    <location>
        <begin position="1"/>
        <end position="67"/>
    </location>
</feature>
<accession>A0ABN8ART5</accession>
<reference evidence="2" key="1">
    <citation type="submission" date="2021-12" db="EMBL/GenBank/DDBJ databases">
        <authorList>
            <person name="King R."/>
        </authorList>
    </citation>
    <scope>NUCLEOTIDE SEQUENCE</scope>
</reference>
<organism evidence="2 3">
    <name type="scientific">Chilo suppressalis</name>
    <name type="common">Asiatic rice borer moth</name>
    <dbReference type="NCBI Taxonomy" id="168631"/>
    <lineage>
        <taxon>Eukaryota</taxon>
        <taxon>Metazoa</taxon>
        <taxon>Ecdysozoa</taxon>
        <taxon>Arthropoda</taxon>
        <taxon>Hexapoda</taxon>
        <taxon>Insecta</taxon>
        <taxon>Pterygota</taxon>
        <taxon>Neoptera</taxon>
        <taxon>Endopterygota</taxon>
        <taxon>Lepidoptera</taxon>
        <taxon>Glossata</taxon>
        <taxon>Ditrysia</taxon>
        <taxon>Pyraloidea</taxon>
        <taxon>Crambidae</taxon>
        <taxon>Crambinae</taxon>
        <taxon>Chilo</taxon>
    </lineage>
</organism>
<evidence type="ECO:0000256" key="1">
    <source>
        <dbReference type="SAM" id="MobiDB-lite"/>
    </source>
</evidence>
<evidence type="ECO:0000313" key="2">
    <source>
        <dbReference type="EMBL" id="CAH0398424.1"/>
    </source>
</evidence>
<protein>
    <recommendedName>
        <fullName evidence="4">CTNNB1 binding N-teminal domain-containing protein</fullName>
    </recommendedName>
</protein>
<feature type="compositionally biased region" description="Basic and acidic residues" evidence="1">
    <location>
        <begin position="19"/>
        <end position="33"/>
    </location>
</feature>